<dbReference type="Pfam" id="PF03121">
    <property type="entry name" value="Herpes_UL52"/>
    <property type="match status" value="1"/>
</dbReference>
<evidence type="ECO:0000256" key="4">
    <source>
        <dbReference type="ARBA" id="ARBA00026139"/>
    </source>
</evidence>
<dbReference type="GO" id="GO:0009411">
    <property type="term" value="P:response to UV"/>
    <property type="evidence" value="ECO:0007669"/>
    <property type="project" value="TreeGrafter"/>
</dbReference>
<dbReference type="GO" id="GO:0006264">
    <property type="term" value="P:mitochondrial DNA replication"/>
    <property type="evidence" value="ECO:0007669"/>
    <property type="project" value="TreeGrafter"/>
</dbReference>
<keyword evidence="8" id="KW-1185">Reference proteome</keyword>
<dbReference type="InParanoid" id="A0A3Q0KUI5"/>
<evidence type="ECO:0000256" key="6">
    <source>
        <dbReference type="ARBA" id="ARBA00044768"/>
    </source>
</evidence>
<dbReference type="GO" id="GO:0003887">
    <property type="term" value="F:DNA-directed DNA polymerase activity"/>
    <property type="evidence" value="ECO:0007669"/>
    <property type="project" value="UniProtKB-KW"/>
</dbReference>
<dbReference type="EC" id="2.7.7.102" evidence="6"/>
<dbReference type="AlphaFoldDB" id="A0A3Q0KUI5"/>
<dbReference type="GO" id="GO:0005634">
    <property type="term" value="C:nucleus"/>
    <property type="evidence" value="ECO:0007669"/>
    <property type="project" value="TreeGrafter"/>
</dbReference>
<evidence type="ECO:0000313" key="9">
    <source>
        <dbReference type="WBParaSite" id="Smp_199800.1"/>
    </source>
</evidence>
<evidence type="ECO:0000313" key="8">
    <source>
        <dbReference type="Proteomes" id="UP000008854"/>
    </source>
</evidence>
<dbReference type="Proteomes" id="UP000008854">
    <property type="component" value="Unassembled WGS sequence"/>
</dbReference>
<sequence>MKRLKRLDLDAAVARVRQIPQPYQATLKGPTSVRKIFRKQEDAINFAKQFGQEMMVFSYESLSLGNEGQRSFLASGIQSFFYTYKQMAPSSRCHYEVIMVDRPAKLYLDIEFCKLSNQDKDGEVAVNTFLKALCASIQFFYDVAIEPSEILILDASTSKKFSQHVIINSKNLLFQSNLEQGQLIRILCKSLSQYSLLHTDFLYTNECSHCSNQINHLIQDIFPEIQLTSNDAKNCFALPKLKQSTSSSSELWTSVCDLGVYTRNRNFRLAGSCKLSGSGLLLPKYAINNNKIFSCIWSDWRSWARTLVTYVDEQCSNFIHRPVENCCCNKTDNTLLTYSPTNNYITNSSDNVQHQVVSENDANVFLQSLPLNLVSFIKKIIQEWFNRGLSHEKISSLLYNFGNQIKIVSFNKGKLAVKVEKLRFCERVNRSHKSNHIILVFDLINGCYYQKCLDPDCRLLDFRSSSMPIPTDCLNVPSVCSEDEKALSENNLTNKVGFFSAFVTPEDLMLCSILDGLQK</sequence>
<comment type="catalytic activity">
    <reaction evidence="7">
        <text>DNA(n) + a 2'-deoxyribonucleoside 5'-triphosphate = DNA(n+1) + diphosphate</text>
        <dbReference type="Rhea" id="RHEA:22508"/>
        <dbReference type="Rhea" id="RHEA-COMP:17339"/>
        <dbReference type="Rhea" id="RHEA-COMP:17340"/>
        <dbReference type="ChEBI" id="CHEBI:33019"/>
        <dbReference type="ChEBI" id="CHEBI:61560"/>
        <dbReference type="ChEBI" id="CHEBI:173112"/>
        <dbReference type="EC" id="2.7.7.7"/>
    </reaction>
    <physiologicalReaction direction="left-to-right" evidence="7">
        <dbReference type="Rhea" id="RHEA:22509"/>
    </physiologicalReaction>
</comment>
<accession>A0A3Q0KUI5</accession>
<organism evidence="8 9">
    <name type="scientific">Schistosoma mansoni</name>
    <name type="common">Blood fluke</name>
    <dbReference type="NCBI Taxonomy" id="6183"/>
    <lineage>
        <taxon>Eukaryota</taxon>
        <taxon>Metazoa</taxon>
        <taxon>Spiralia</taxon>
        <taxon>Lophotrochozoa</taxon>
        <taxon>Platyhelminthes</taxon>
        <taxon>Trematoda</taxon>
        <taxon>Digenea</taxon>
        <taxon>Strigeidida</taxon>
        <taxon>Schistosomatoidea</taxon>
        <taxon>Schistosomatidae</taxon>
        <taxon>Schistosoma</taxon>
    </lineage>
</organism>
<comment type="catalytic activity">
    <reaction evidence="5">
        <text>ssDNA + n NTP = ssDNA/pppN(pN)n-1 hybrid + (n-1) diphosphate.</text>
        <dbReference type="EC" id="2.7.7.102"/>
    </reaction>
</comment>
<comment type="similarity">
    <text evidence="1">Belongs to the eukaryotic-type primase small subunit family.</text>
</comment>
<dbReference type="PANTHER" id="PTHR31399">
    <property type="entry name" value="DNA-DIRECTED PRIMASE / POLYMERASE PROTEIN"/>
    <property type="match status" value="1"/>
</dbReference>
<dbReference type="WBParaSite" id="Smp_199800.1">
    <property type="protein sequence ID" value="Smp_199800.1"/>
    <property type="gene ID" value="Smp_199800"/>
</dbReference>
<proteinExistence type="inferred from homology"/>
<evidence type="ECO:0000256" key="1">
    <source>
        <dbReference type="ARBA" id="ARBA00009762"/>
    </source>
</evidence>
<keyword evidence="3" id="KW-0548">Nucleotidyltransferase</keyword>
<evidence type="ECO:0000256" key="2">
    <source>
        <dbReference type="ARBA" id="ARBA00012417"/>
    </source>
</evidence>
<keyword evidence="3" id="KW-0239">DNA-directed DNA polymerase</keyword>
<dbReference type="InterPro" id="IPR044917">
    <property type="entry name" value="PRIMPOL"/>
</dbReference>
<reference evidence="8" key="1">
    <citation type="journal article" date="2012" name="PLoS Negl. Trop. Dis.">
        <title>A systematically improved high quality genome and transcriptome of the human blood fluke Schistosoma mansoni.</title>
        <authorList>
            <person name="Protasio A.V."/>
            <person name="Tsai I.J."/>
            <person name="Babbage A."/>
            <person name="Nichol S."/>
            <person name="Hunt M."/>
            <person name="Aslett M.A."/>
            <person name="De Silva N."/>
            <person name="Velarde G.S."/>
            <person name="Anderson T.J."/>
            <person name="Clark R.C."/>
            <person name="Davidson C."/>
            <person name="Dillon G.P."/>
            <person name="Holroyd N.E."/>
            <person name="LoVerde P.T."/>
            <person name="Lloyd C."/>
            <person name="McQuillan J."/>
            <person name="Oliveira G."/>
            <person name="Otto T.D."/>
            <person name="Parker-Manuel S.J."/>
            <person name="Quail M.A."/>
            <person name="Wilson R.A."/>
            <person name="Zerlotini A."/>
            <person name="Dunne D.W."/>
            <person name="Berriman M."/>
        </authorList>
    </citation>
    <scope>NUCLEOTIDE SEQUENCE [LARGE SCALE GENOMIC DNA]</scope>
    <source>
        <strain evidence="8">Puerto Rican</strain>
    </source>
</reference>
<evidence type="ECO:0000256" key="5">
    <source>
        <dbReference type="ARBA" id="ARBA00044677"/>
    </source>
</evidence>
<protein>
    <recommendedName>
        <fullName evidence="4">DNA-directed primase/polymerase protein</fullName>
        <ecNumber evidence="6">2.7.7.102</ecNumber>
        <ecNumber evidence="2">2.7.7.7</ecNumber>
    </recommendedName>
</protein>
<dbReference type="GO" id="GO:0042276">
    <property type="term" value="P:error-prone translesion synthesis"/>
    <property type="evidence" value="ECO:0007669"/>
    <property type="project" value="InterPro"/>
</dbReference>
<dbReference type="STRING" id="6183.A0A3Q0KUI5"/>
<reference evidence="9" key="2">
    <citation type="submission" date="2018-12" db="UniProtKB">
        <authorList>
            <consortium name="WormBaseParasite"/>
        </authorList>
    </citation>
    <scope>IDENTIFICATION</scope>
    <source>
        <strain evidence="9">Puerto Rican</strain>
    </source>
</reference>
<dbReference type="PANTHER" id="PTHR31399:SF0">
    <property type="entry name" value="DNA-DIRECTED PRIMASE_POLYMERASE PROTEIN"/>
    <property type="match status" value="1"/>
</dbReference>
<name>A0A3Q0KUI5_SCHMA</name>
<keyword evidence="3" id="KW-0808">Transferase</keyword>
<dbReference type="EC" id="2.7.7.7" evidence="2"/>
<dbReference type="GO" id="GO:0003682">
    <property type="term" value="F:chromatin binding"/>
    <property type="evidence" value="ECO:0007669"/>
    <property type="project" value="TreeGrafter"/>
</dbReference>
<dbReference type="GO" id="GO:0005759">
    <property type="term" value="C:mitochondrial matrix"/>
    <property type="evidence" value="ECO:0007669"/>
    <property type="project" value="TreeGrafter"/>
</dbReference>
<dbReference type="GO" id="GO:0031297">
    <property type="term" value="P:replication fork processing"/>
    <property type="evidence" value="ECO:0007669"/>
    <property type="project" value="TreeGrafter"/>
</dbReference>
<evidence type="ECO:0000256" key="7">
    <source>
        <dbReference type="ARBA" id="ARBA00047303"/>
    </source>
</evidence>
<evidence type="ECO:0000256" key="3">
    <source>
        <dbReference type="ARBA" id="ARBA00022932"/>
    </source>
</evidence>